<dbReference type="PANTHER" id="PTHR43539:SF23">
    <property type="entry name" value="FAD-DEPENDENT OXIDOREDUCTASE DOMAIN-CONTAINING PROTEIN 2"/>
    <property type="match status" value="1"/>
</dbReference>
<dbReference type="Gene3D" id="3.50.50.60">
    <property type="entry name" value="FAD/NAD(P)-binding domain"/>
    <property type="match status" value="2"/>
</dbReference>
<sequence>MLPHIVLVLWLYMQVITINCTANLPALKKDYCIIGAGPSGLQLGYFLHKAGRDYLIFERTNSSGAFFMDYPRHRTMISINKRNTGKTNKEFNLRHDWNSLLSDDDSLQMRHYSHDFFPHADVFVKYLQDYTEKHGINVKYNTNIVNVKRRDKFEFQMQDQSNNTYDCGTVIVGTGLSLPNIPSFKGVEHTVGYEDMSMDKADYEGKTVLIMGKGNSGFETADYIMGATNFIHILSRTQYKLAWNTHYVGDLRAVNNGLLDTYLLKSLDGVLYSEVEKMKFVKIGDKIHITQPGKSNSTHRQSRRPVDNNDLREPYDVVIRCLGFKFDFSLFDKSVHVEPGRIKGKEKYPAITHSYEAFNVPGLFFTGTNTHSLDHKKSAGGFIHGFRYTARVLSRILEFRNHNVSWPSVTQPTTELLNHIVKRFNEASGTYQMYGVLGDIVMFSRNRTVYTYIEEFPVNLLDQLRTKTGHDTEEVLVIIMQYGKRRFFKKFTGIPGKAHLSYFLHPVLYYYDELPSRGAMRNLTEGSVLPRPMKVHHTVEDFLTDFTAPNSHILLLRRFLESCFQTDLRNLYDSQCFSMAMTSEVVSSMCQYNDYQLKMSLPGERQGS</sequence>
<keyword evidence="3" id="KW-1185">Reference proteome</keyword>
<dbReference type="SUPFAM" id="SSF51905">
    <property type="entry name" value="FAD/NAD(P)-binding domain"/>
    <property type="match status" value="1"/>
</dbReference>
<feature type="chain" id="PRO_5047472675" evidence="2">
    <location>
        <begin position="18"/>
        <end position="608"/>
    </location>
</feature>
<dbReference type="RefSeq" id="XP_006816538.1">
    <property type="nucleotide sequence ID" value="XM_006816475.1"/>
</dbReference>
<evidence type="ECO:0000256" key="2">
    <source>
        <dbReference type="SAM" id="SignalP"/>
    </source>
</evidence>
<keyword evidence="2" id="KW-0732">Signal</keyword>
<dbReference type="GeneID" id="100374525"/>
<reference evidence="4" key="1">
    <citation type="submission" date="2025-08" db="UniProtKB">
        <authorList>
            <consortium name="RefSeq"/>
        </authorList>
    </citation>
    <scope>IDENTIFICATION</scope>
    <source>
        <tissue evidence="4">Testes</tissue>
    </source>
</reference>
<feature type="signal peptide" evidence="2">
    <location>
        <begin position="1"/>
        <end position="17"/>
    </location>
</feature>
<protein>
    <submittedName>
        <fullName evidence="4">FAD-dependent oxidoreductase domain-containing protein 2-like</fullName>
    </submittedName>
</protein>
<dbReference type="PRINTS" id="PR00420">
    <property type="entry name" value="RNGMNOXGNASE"/>
</dbReference>
<proteinExistence type="predicted"/>
<evidence type="ECO:0000256" key="1">
    <source>
        <dbReference type="ARBA" id="ARBA00023002"/>
    </source>
</evidence>
<dbReference type="InterPro" id="IPR036188">
    <property type="entry name" value="FAD/NAD-bd_sf"/>
</dbReference>
<dbReference type="InterPro" id="IPR050982">
    <property type="entry name" value="Auxin_biosynth/cation_transpt"/>
</dbReference>
<evidence type="ECO:0000313" key="3">
    <source>
        <dbReference type="Proteomes" id="UP000694865"/>
    </source>
</evidence>
<name>A0ABM0M947_SACKO</name>
<dbReference type="Proteomes" id="UP000694865">
    <property type="component" value="Unplaced"/>
</dbReference>
<keyword evidence="1" id="KW-0560">Oxidoreductase</keyword>
<organism evidence="3 4">
    <name type="scientific">Saccoglossus kowalevskii</name>
    <name type="common">Acorn worm</name>
    <dbReference type="NCBI Taxonomy" id="10224"/>
    <lineage>
        <taxon>Eukaryota</taxon>
        <taxon>Metazoa</taxon>
        <taxon>Hemichordata</taxon>
        <taxon>Enteropneusta</taxon>
        <taxon>Harrimaniidae</taxon>
        <taxon>Saccoglossus</taxon>
    </lineage>
</organism>
<gene>
    <name evidence="4" type="primary">LOC100374525</name>
</gene>
<dbReference type="PANTHER" id="PTHR43539">
    <property type="entry name" value="FLAVIN-BINDING MONOOXYGENASE-LIKE PROTEIN (AFU_ORTHOLOGUE AFUA_4G09220)"/>
    <property type="match status" value="1"/>
</dbReference>
<evidence type="ECO:0000313" key="4">
    <source>
        <dbReference type="RefSeq" id="XP_006816538.1"/>
    </source>
</evidence>
<accession>A0ABM0M947</accession>
<dbReference type="Pfam" id="PF13738">
    <property type="entry name" value="Pyr_redox_3"/>
    <property type="match status" value="1"/>
</dbReference>